<evidence type="ECO:0000313" key="2">
    <source>
        <dbReference type="EMBL" id="CCA77382.1"/>
    </source>
</evidence>
<accession>G4U1D9</accession>
<organism evidence="2 3">
    <name type="scientific">Serendipita indica (strain DSM 11827)</name>
    <name type="common">Root endophyte fungus</name>
    <name type="synonym">Piriformospora indica</name>
    <dbReference type="NCBI Taxonomy" id="1109443"/>
    <lineage>
        <taxon>Eukaryota</taxon>
        <taxon>Fungi</taxon>
        <taxon>Dikarya</taxon>
        <taxon>Basidiomycota</taxon>
        <taxon>Agaricomycotina</taxon>
        <taxon>Agaricomycetes</taxon>
        <taxon>Sebacinales</taxon>
        <taxon>Serendipitaceae</taxon>
        <taxon>Serendipita</taxon>
    </lineage>
</organism>
<comment type="caution">
    <text evidence="2">The sequence shown here is derived from an EMBL/GenBank/DDBJ whole genome shotgun (WGS) entry which is preliminary data.</text>
</comment>
<dbReference type="Proteomes" id="UP000007148">
    <property type="component" value="Unassembled WGS sequence"/>
</dbReference>
<dbReference type="HOGENOM" id="CLU_3417294_0_0_1"/>
<dbReference type="AlphaFoldDB" id="G4U1D9"/>
<proteinExistence type="predicted"/>
<reference evidence="2 3" key="1">
    <citation type="journal article" date="2011" name="PLoS Pathog.">
        <title>Endophytic Life Strategies Decoded by Genome and Transcriptome Analyses of the Mutualistic Root Symbiont Piriformospora indica.</title>
        <authorList>
            <person name="Zuccaro A."/>
            <person name="Lahrmann U."/>
            <person name="Guldener U."/>
            <person name="Langen G."/>
            <person name="Pfiffi S."/>
            <person name="Biedenkopf D."/>
            <person name="Wong P."/>
            <person name="Samans B."/>
            <person name="Grimm C."/>
            <person name="Basiewicz M."/>
            <person name="Murat C."/>
            <person name="Martin F."/>
            <person name="Kogel K.H."/>
        </authorList>
    </citation>
    <scope>NUCLEOTIDE SEQUENCE [LARGE SCALE GENOMIC DNA]</scope>
    <source>
        <strain evidence="2 3">DSM 11827</strain>
    </source>
</reference>
<gene>
    <name evidence="2" type="ORF">PIIN_11359</name>
</gene>
<evidence type="ECO:0000256" key="1">
    <source>
        <dbReference type="SAM" id="MobiDB-lite"/>
    </source>
</evidence>
<sequence length="26" mass="2784">MFEEAVKSRASAGDIHHPPKFSTGSP</sequence>
<evidence type="ECO:0000313" key="3">
    <source>
        <dbReference type="Proteomes" id="UP000007148"/>
    </source>
</evidence>
<dbReference type="EMBL" id="CAFZ01001544">
    <property type="protein sequence ID" value="CCA77382.1"/>
    <property type="molecule type" value="Genomic_DNA"/>
</dbReference>
<protein>
    <submittedName>
        <fullName evidence="2">Uncharacterized protein</fullName>
    </submittedName>
</protein>
<name>G4U1D9_SERID</name>
<dbReference type="InParanoid" id="G4U1D9"/>
<feature type="region of interest" description="Disordered" evidence="1">
    <location>
        <begin position="1"/>
        <end position="26"/>
    </location>
</feature>
<keyword evidence="3" id="KW-1185">Reference proteome</keyword>